<comment type="caution">
    <text evidence="4">The sequence shown here is derived from an EMBL/GenBank/DDBJ whole genome shotgun (WGS) entry which is preliminary data.</text>
</comment>
<organism evidence="4 5">
    <name type="scientific">Microscilla marina ATCC 23134</name>
    <dbReference type="NCBI Taxonomy" id="313606"/>
    <lineage>
        <taxon>Bacteria</taxon>
        <taxon>Pseudomonadati</taxon>
        <taxon>Bacteroidota</taxon>
        <taxon>Cytophagia</taxon>
        <taxon>Cytophagales</taxon>
        <taxon>Microscillaceae</taxon>
        <taxon>Microscilla</taxon>
    </lineage>
</organism>
<dbReference type="EMBL" id="AAWS01000079">
    <property type="protein sequence ID" value="EAY24178.1"/>
    <property type="molecule type" value="Genomic_DNA"/>
</dbReference>
<name>A1ZZM4_MICM2</name>
<evidence type="ECO:0000313" key="4">
    <source>
        <dbReference type="EMBL" id="EAY24178.1"/>
    </source>
</evidence>
<reference evidence="4 5" key="1">
    <citation type="submission" date="2007-01" db="EMBL/GenBank/DDBJ databases">
        <authorList>
            <person name="Haygood M."/>
            <person name="Podell S."/>
            <person name="Anderson C."/>
            <person name="Hopkinson B."/>
            <person name="Roe K."/>
            <person name="Barbeau K."/>
            <person name="Gaasterland T."/>
            <person name="Ferriera S."/>
            <person name="Johnson J."/>
            <person name="Kravitz S."/>
            <person name="Beeson K."/>
            <person name="Sutton G."/>
            <person name="Rogers Y.-H."/>
            <person name="Friedman R."/>
            <person name="Frazier M."/>
            <person name="Venter J.C."/>
        </authorList>
    </citation>
    <scope>NUCLEOTIDE SEQUENCE [LARGE SCALE GENOMIC DNA]</scope>
    <source>
        <strain evidence="4 5">ATCC 23134</strain>
    </source>
</reference>
<sequence length="52" mass="6492">MYKALFSKERKMVNNRLTPYKDHFQQCKDRLQQYKAQGVWKSERADERRRND</sequence>
<dbReference type="EMBL" id="AAWS01000103">
    <property type="protein sequence ID" value="EAY23879.1"/>
    <property type="molecule type" value="Genomic_DNA"/>
</dbReference>
<dbReference type="EMBL" id="AAWS01000099">
    <property type="protein sequence ID" value="EAY23893.1"/>
    <property type="molecule type" value="Genomic_DNA"/>
</dbReference>
<evidence type="ECO:0000313" key="5">
    <source>
        <dbReference type="Proteomes" id="UP000004095"/>
    </source>
</evidence>
<protein>
    <submittedName>
        <fullName evidence="4">Uncharacterized protein</fullName>
    </submittedName>
</protein>
<evidence type="ECO:0000313" key="1">
    <source>
        <dbReference type="EMBL" id="EAY23795.1"/>
    </source>
</evidence>
<evidence type="ECO:0000313" key="2">
    <source>
        <dbReference type="EMBL" id="EAY23879.1"/>
    </source>
</evidence>
<dbReference type="Proteomes" id="UP000004095">
    <property type="component" value="Unassembled WGS sequence"/>
</dbReference>
<evidence type="ECO:0000313" key="3">
    <source>
        <dbReference type="EMBL" id="EAY23893.1"/>
    </source>
</evidence>
<dbReference type="EMBL" id="AAWS01000128">
    <property type="protein sequence ID" value="EAY23795.1"/>
    <property type="molecule type" value="Genomic_DNA"/>
</dbReference>
<keyword evidence="5" id="KW-1185">Reference proteome</keyword>
<dbReference type="AlphaFoldDB" id="A1ZZM4"/>
<gene>
    <name evidence="4" type="ORF">M23134_00909</name>
    <name evidence="2" type="ORF">M23134_01262</name>
    <name evidence="3" type="ORF">M23134_01269</name>
    <name evidence="1" type="ORF">M23134_08467</name>
</gene>
<dbReference type="RefSeq" id="WP_002705381.1">
    <property type="nucleotide sequence ID" value="NZ_AAWS01000079.1"/>
</dbReference>
<proteinExistence type="predicted"/>
<accession>A1ZZM4</accession>